<keyword evidence="9" id="KW-0325">Glycoprotein</keyword>
<feature type="transmembrane region" description="Helical" evidence="11">
    <location>
        <begin position="200"/>
        <end position="223"/>
    </location>
</feature>
<dbReference type="AlphaFoldDB" id="A0A9J6CF64"/>
<dbReference type="GO" id="GO:0007189">
    <property type="term" value="P:adenylate cyclase-activating G protein-coupled receptor signaling pathway"/>
    <property type="evidence" value="ECO:0007669"/>
    <property type="project" value="TreeGrafter"/>
</dbReference>
<keyword evidence="4 11" id="KW-0812">Transmembrane</keyword>
<accession>A0A9J6CF64</accession>
<dbReference type="PROSITE" id="PS00237">
    <property type="entry name" value="G_PROTEIN_RECEP_F1_1"/>
    <property type="match status" value="1"/>
</dbReference>
<evidence type="ECO:0000259" key="12">
    <source>
        <dbReference type="PROSITE" id="PS50262"/>
    </source>
</evidence>
<dbReference type="OrthoDB" id="7790793at2759"/>
<evidence type="ECO:0000256" key="10">
    <source>
        <dbReference type="ARBA" id="ARBA00023224"/>
    </source>
</evidence>
<dbReference type="GO" id="GO:0005886">
    <property type="term" value="C:plasma membrane"/>
    <property type="evidence" value="ECO:0007669"/>
    <property type="project" value="UniProtKB-SubCell"/>
</dbReference>
<evidence type="ECO:0000256" key="2">
    <source>
        <dbReference type="ARBA" id="ARBA00010663"/>
    </source>
</evidence>
<name>A0A9J6CF64_POLVA</name>
<evidence type="ECO:0000313" key="13">
    <source>
        <dbReference type="EMBL" id="KAG5680559.1"/>
    </source>
</evidence>
<keyword evidence="10" id="KW-0807">Transducer</keyword>
<evidence type="ECO:0000256" key="11">
    <source>
        <dbReference type="SAM" id="Phobius"/>
    </source>
</evidence>
<evidence type="ECO:0000256" key="3">
    <source>
        <dbReference type="ARBA" id="ARBA00022475"/>
    </source>
</evidence>
<sequence length="386" mass="44921">MDLLKNESYSDSFLDFYNNETNSTTVINEDNCYKPLVFIEMVSLFYFVGIVGSFLAILHLYRKKNFKNTKQALMLRFLMTLEFIGLAGMVTQMFIQFLAPHLVENHIWIFCFLRILCRFFGLCSGYIAFLMAIERYFALTKPFLYCKHFTNGLMKRLIFILCTLAGVLTFAPVVGFGVFIDNKAKKCERYRDATKTIDVAYAYLFFIFGTVLCVMMIICNVSVTRKVYRSYRNMKQLTLSSLENFNRIQSIKLRHQVSEVSTSSSITSKSFSIITRDEIEFINMVNMLTASFVLCWGASMITIPIAQFVKNPSKAVRIIFRCADVLLLLHFTFDPYIYVLCRTDYWLRIKNFMKQICCLKENEFAEFPKMDQERYGNCNGIGNIIN</sequence>
<dbReference type="InterPro" id="IPR000276">
    <property type="entry name" value="GPCR_Rhodpsn"/>
</dbReference>
<keyword evidence="14" id="KW-1185">Reference proteome</keyword>
<dbReference type="InterPro" id="IPR017452">
    <property type="entry name" value="GPCR_Rhodpsn_7TM"/>
</dbReference>
<dbReference type="SUPFAM" id="SSF81321">
    <property type="entry name" value="Family A G protein-coupled receptor-like"/>
    <property type="match status" value="1"/>
</dbReference>
<feature type="transmembrane region" description="Helical" evidence="11">
    <location>
        <begin position="107"/>
        <end position="133"/>
    </location>
</feature>
<comment type="similarity">
    <text evidence="2">Belongs to the G-protein coupled receptor 1 family.</text>
</comment>
<evidence type="ECO:0000256" key="4">
    <source>
        <dbReference type="ARBA" id="ARBA00022692"/>
    </source>
</evidence>
<keyword evidence="5 11" id="KW-1133">Transmembrane helix</keyword>
<keyword evidence="7 11" id="KW-0472">Membrane</keyword>
<feature type="transmembrane region" description="Helical" evidence="11">
    <location>
        <begin position="318"/>
        <end position="341"/>
    </location>
</feature>
<dbReference type="GO" id="GO:0007204">
    <property type="term" value="P:positive regulation of cytosolic calcium ion concentration"/>
    <property type="evidence" value="ECO:0007669"/>
    <property type="project" value="TreeGrafter"/>
</dbReference>
<dbReference type="Pfam" id="PF00001">
    <property type="entry name" value="7tm_1"/>
    <property type="match status" value="1"/>
</dbReference>
<dbReference type="GO" id="GO:0004930">
    <property type="term" value="F:G protein-coupled receptor activity"/>
    <property type="evidence" value="ECO:0007669"/>
    <property type="project" value="UniProtKB-KW"/>
</dbReference>
<feature type="transmembrane region" description="Helical" evidence="11">
    <location>
        <begin position="157"/>
        <end position="180"/>
    </location>
</feature>
<evidence type="ECO:0000313" key="14">
    <source>
        <dbReference type="Proteomes" id="UP001107558"/>
    </source>
</evidence>
<dbReference type="InterPro" id="IPR008365">
    <property type="entry name" value="Prostanoid_rcpt"/>
</dbReference>
<dbReference type="PANTHER" id="PTHR11866:SF16">
    <property type="entry name" value="PROSTAGLANDIN E2 RECEPTOR EP4 SUBTYPE-LIKE PROTEIN"/>
    <property type="match status" value="1"/>
</dbReference>
<dbReference type="EMBL" id="JADBJN010000001">
    <property type="protein sequence ID" value="KAG5680559.1"/>
    <property type="molecule type" value="Genomic_DNA"/>
</dbReference>
<evidence type="ECO:0000256" key="5">
    <source>
        <dbReference type="ARBA" id="ARBA00022989"/>
    </source>
</evidence>
<evidence type="ECO:0000256" key="9">
    <source>
        <dbReference type="ARBA" id="ARBA00023180"/>
    </source>
</evidence>
<evidence type="ECO:0000256" key="6">
    <source>
        <dbReference type="ARBA" id="ARBA00023040"/>
    </source>
</evidence>
<feature type="transmembrane region" description="Helical" evidence="11">
    <location>
        <begin position="43"/>
        <end position="61"/>
    </location>
</feature>
<keyword evidence="6" id="KW-0297">G-protein coupled receptor</keyword>
<dbReference type="Proteomes" id="UP001107558">
    <property type="component" value="Chromosome 1"/>
</dbReference>
<keyword evidence="3" id="KW-1003">Cell membrane</keyword>
<comment type="subcellular location">
    <subcellularLocation>
        <location evidence="1">Cell membrane</location>
        <topology evidence="1">Multi-pass membrane protein</topology>
    </subcellularLocation>
</comment>
<feature type="domain" description="G-protein coupled receptors family 1 profile" evidence="12">
    <location>
        <begin position="52"/>
        <end position="338"/>
    </location>
</feature>
<dbReference type="PROSITE" id="PS50262">
    <property type="entry name" value="G_PROTEIN_RECEP_F1_2"/>
    <property type="match status" value="1"/>
</dbReference>
<feature type="transmembrane region" description="Helical" evidence="11">
    <location>
        <begin position="285"/>
        <end position="306"/>
    </location>
</feature>
<dbReference type="Gene3D" id="1.20.1070.10">
    <property type="entry name" value="Rhodopsin 7-helix transmembrane proteins"/>
    <property type="match status" value="1"/>
</dbReference>
<keyword evidence="8" id="KW-0675">Receptor</keyword>
<evidence type="ECO:0000256" key="1">
    <source>
        <dbReference type="ARBA" id="ARBA00004651"/>
    </source>
</evidence>
<gene>
    <name evidence="13" type="ORF">PVAND_010059</name>
</gene>
<reference evidence="13" key="1">
    <citation type="submission" date="2021-03" db="EMBL/GenBank/DDBJ databases">
        <title>Chromosome level genome of the anhydrobiotic midge Polypedilum vanderplanki.</title>
        <authorList>
            <person name="Yoshida Y."/>
            <person name="Kikawada T."/>
            <person name="Gusev O."/>
        </authorList>
    </citation>
    <scope>NUCLEOTIDE SEQUENCE</scope>
    <source>
        <strain evidence="13">NIAS01</strain>
        <tissue evidence="13">Whole body or cell culture</tissue>
    </source>
</reference>
<protein>
    <recommendedName>
        <fullName evidence="12">G-protein coupled receptors family 1 profile domain-containing protein</fullName>
    </recommendedName>
</protein>
<dbReference type="PANTHER" id="PTHR11866">
    <property type="entry name" value="G-PROTEIN COUPLED RECEPTOR FAMILY 1 MEMBER"/>
    <property type="match status" value="1"/>
</dbReference>
<feature type="transmembrane region" description="Helical" evidence="11">
    <location>
        <begin position="73"/>
        <end position="95"/>
    </location>
</feature>
<proteinExistence type="inferred from homology"/>
<evidence type="ECO:0000256" key="8">
    <source>
        <dbReference type="ARBA" id="ARBA00023170"/>
    </source>
</evidence>
<organism evidence="13 14">
    <name type="scientific">Polypedilum vanderplanki</name>
    <name type="common">Sleeping chironomid midge</name>
    <dbReference type="NCBI Taxonomy" id="319348"/>
    <lineage>
        <taxon>Eukaryota</taxon>
        <taxon>Metazoa</taxon>
        <taxon>Ecdysozoa</taxon>
        <taxon>Arthropoda</taxon>
        <taxon>Hexapoda</taxon>
        <taxon>Insecta</taxon>
        <taxon>Pterygota</taxon>
        <taxon>Neoptera</taxon>
        <taxon>Endopterygota</taxon>
        <taxon>Diptera</taxon>
        <taxon>Nematocera</taxon>
        <taxon>Chironomoidea</taxon>
        <taxon>Chironomidae</taxon>
        <taxon>Chironominae</taxon>
        <taxon>Polypedilum</taxon>
        <taxon>Polypedilum</taxon>
    </lineage>
</organism>
<evidence type="ECO:0000256" key="7">
    <source>
        <dbReference type="ARBA" id="ARBA00023136"/>
    </source>
</evidence>
<comment type="caution">
    <text evidence="13">The sequence shown here is derived from an EMBL/GenBank/DDBJ whole genome shotgun (WGS) entry which is preliminary data.</text>
</comment>